<dbReference type="Proteomes" id="UP000236547">
    <property type="component" value="Unassembled WGS sequence"/>
</dbReference>
<name>A0ABX4W810_VIBDI</name>
<gene>
    <name evidence="1" type="ORF">C1O25_15935</name>
</gene>
<evidence type="ECO:0008006" key="3">
    <source>
        <dbReference type="Google" id="ProtNLM"/>
    </source>
</evidence>
<organism evidence="1 2">
    <name type="scientific">Vibrio diazotrophicus</name>
    <dbReference type="NCBI Taxonomy" id="685"/>
    <lineage>
        <taxon>Bacteria</taxon>
        <taxon>Pseudomonadati</taxon>
        <taxon>Pseudomonadota</taxon>
        <taxon>Gammaproteobacteria</taxon>
        <taxon>Vibrionales</taxon>
        <taxon>Vibrionaceae</taxon>
        <taxon>Vibrio</taxon>
    </lineage>
</organism>
<reference evidence="1 2" key="1">
    <citation type="submission" date="2018-01" db="EMBL/GenBank/DDBJ databases">
        <title>Draft genome sequences of six Vibrio diazotrophicus strains isolated from deep-sea sediments of the Baltic Sea.</title>
        <authorList>
            <person name="Castillo D."/>
            <person name="Vandieken V."/>
            <person name="Chiang O."/>
            <person name="Middelboe M."/>
        </authorList>
    </citation>
    <scope>NUCLEOTIDE SEQUENCE [LARGE SCALE GENOMIC DNA]</scope>
    <source>
        <strain evidence="1 2">65.10M</strain>
    </source>
</reference>
<comment type="caution">
    <text evidence="1">The sequence shown here is derived from an EMBL/GenBank/DDBJ whole genome shotgun (WGS) entry which is preliminary data.</text>
</comment>
<protein>
    <recommendedName>
        <fullName evidence="3">DUF3265 domain-containing protein</fullName>
    </recommendedName>
</protein>
<accession>A0ABX4W810</accession>
<evidence type="ECO:0000313" key="2">
    <source>
        <dbReference type="Proteomes" id="UP000236547"/>
    </source>
</evidence>
<sequence>MECPPYTFSTLITNCSRGILNAWHFHCALILVFKAVCSSSSIVLLPLNGLHGLPLLSAIALSDNSGSDSSSTFGI</sequence>
<evidence type="ECO:0000313" key="1">
    <source>
        <dbReference type="EMBL" id="PNH99700.1"/>
    </source>
</evidence>
<proteinExistence type="predicted"/>
<keyword evidence="2" id="KW-1185">Reference proteome</keyword>
<dbReference type="EMBL" id="POSM01000025">
    <property type="protein sequence ID" value="PNH99700.1"/>
    <property type="molecule type" value="Genomic_DNA"/>
</dbReference>